<dbReference type="GO" id="GO:0016887">
    <property type="term" value="F:ATP hydrolysis activity"/>
    <property type="evidence" value="ECO:0007669"/>
    <property type="project" value="InterPro"/>
</dbReference>
<dbReference type="GO" id="GO:0015418">
    <property type="term" value="F:ABC-type quaternary ammonium compound transporting activity"/>
    <property type="evidence" value="ECO:0007669"/>
    <property type="project" value="UniProtKB-EC"/>
</dbReference>
<evidence type="ECO:0000256" key="3">
    <source>
        <dbReference type="ARBA" id="ARBA00022496"/>
    </source>
</evidence>
<dbReference type="GO" id="GO:0005524">
    <property type="term" value="F:ATP binding"/>
    <property type="evidence" value="ECO:0007669"/>
    <property type="project" value="UniProtKB-KW"/>
</dbReference>
<evidence type="ECO:0000313" key="11">
    <source>
        <dbReference type="EMBL" id="TXL57589.1"/>
    </source>
</evidence>
<dbReference type="SUPFAM" id="SSF50331">
    <property type="entry name" value="MOP-like"/>
    <property type="match status" value="1"/>
</dbReference>
<keyword evidence="5 11" id="KW-0067">ATP-binding</keyword>
<keyword evidence="2" id="KW-1003">Cell membrane</keyword>
<dbReference type="AlphaFoldDB" id="A0A5C8NFK7"/>
<evidence type="ECO:0000256" key="6">
    <source>
        <dbReference type="ARBA" id="ARBA00023004"/>
    </source>
</evidence>
<dbReference type="Pfam" id="PF00005">
    <property type="entry name" value="ABC_tran"/>
    <property type="match status" value="1"/>
</dbReference>
<keyword evidence="12" id="KW-1185">Reference proteome</keyword>
<dbReference type="FunFam" id="3.40.50.300:FF:000425">
    <property type="entry name" value="Probable ABC transporter, ATP-binding subunit"/>
    <property type="match status" value="1"/>
</dbReference>
<dbReference type="InterPro" id="IPR050093">
    <property type="entry name" value="ABC_SmlMolc_Importer"/>
</dbReference>
<dbReference type="SMART" id="SM00382">
    <property type="entry name" value="AAA"/>
    <property type="match status" value="1"/>
</dbReference>
<dbReference type="CDD" id="cd03259">
    <property type="entry name" value="ABC_Carb_Solutes_like"/>
    <property type="match status" value="1"/>
</dbReference>
<keyword evidence="3" id="KW-0410">Iron transport</keyword>
<dbReference type="RefSeq" id="WP_147687114.1">
    <property type="nucleotide sequence ID" value="NZ_VDUX01000006.1"/>
</dbReference>
<dbReference type="Gene3D" id="3.40.50.300">
    <property type="entry name" value="P-loop containing nucleotide triphosphate hydrolases"/>
    <property type="match status" value="1"/>
</dbReference>
<dbReference type="InterPro" id="IPR027417">
    <property type="entry name" value="P-loop_NTPase"/>
</dbReference>
<dbReference type="InterPro" id="IPR017871">
    <property type="entry name" value="ABC_transporter-like_CS"/>
</dbReference>
<evidence type="ECO:0000256" key="4">
    <source>
        <dbReference type="ARBA" id="ARBA00022741"/>
    </source>
</evidence>
<dbReference type="InterPro" id="IPR003593">
    <property type="entry name" value="AAA+_ATPase"/>
</dbReference>
<keyword evidence="6" id="KW-0408">Iron</keyword>
<evidence type="ECO:0000256" key="9">
    <source>
        <dbReference type="ARBA" id="ARBA00066388"/>
    </source>
</evidence>
<dbReference type="InterPro" id="IPR013611">
    <property type="entry name" value="Transp-assoc_OB_typ2"/>
</dbReference>
<dbReference type="PROSITE" id="PS00211">
    <property type="entry name" value="ABC_TRANSPORTER_1"/>
    <property type="match status" value="1"/>
</dbReference>
<accession>A0A5C8NFK7</accession>
<dbReference type="InterPro" id="IPR015853">
    <property type="entry name" value="ABC_transpr_FbpC"/>
</dbReference>
<evidence type="ECO:0000313" key="12">
    <source>
        <dbReference type="Proteomes" id="UP000321571"/>
    </source>
</evidence>
<dbReference type="PANTHER" id="PTHR42781:SF4">
    <property type="entry name" value="SPERMIDINE_PUTRESCINE IMPORT ATP-BINDING PROTEIN POTA"/>
    <property type="match status" value="1"/>
</dbReference>
<proteinExistence type="predicted"/>
<comment type="caution">
    <text evidence="11">The sequence shown here is derived from an EMBL/GenBank/DDBJ whole genome shotgun (WGS) entry which is preliminary data.</text>
</comment>
<evidence type="ECO:0000256" key="7">
    <source>
        <dbReference type="ARBA" id="ARBA00023065"/>
    </source>
</evidence>
<dbReference type="InterPro" id="IPR008995">
    <property type="entry name" value="Mo/tungstate-bd_C_term_dom"/>
</dbReference>
<evidence type="ECO:0000256" key="5">
    <source>
        <dbReference type="ARBA" id="ARBA00022840"/>
    </source>
</evidence>
<dbReference type="PANTHER" id="PTHR42781">
    <property type="entry name" value="SPERMIDINE/PUTRESCINE IMPORT ATP-BINDING PROTEIN POTA"/>
    <property type="match status" value="1"/>
</dbReference>
<dbReference type="OrthoDB" id="3180400at2"/>
<dbReference type="EMBL" id="VDUX01000006">
    <property type="protein sequence ID" value="TXL57589.1"/>
    <property type="molecule type" value="Genomic_DNA"/>
</dbReference>
<dbReference type="Proteomes" id="UP000321571">
    <property type="component" value="Unassembled WGS sequence"/>
</dbReference>
<dbReference type="SUPFAM" id="SSF52540">
    <property type="entry name" value="P-loop containing nucleoside triphosphate hydrolases"/>
    <property type="match status" value="1"/>
</dbReference>
<protein>
    <recommendedName>
        <fullName evidence="9">ABC-type quaternary amine transporter</fullName>
        <ecNumber evidence="9">7.6.2.9</ecNumber>
    </recommendedName>
</protein>
<dbReference type="GO" id="GO:0015408">
    <property type="term" value="F:ABC-type ferric iron transporter activity"/>
    <property type="evidence" value="ECO:0007669"/>
    <property type="project" value="InterPro"/>
</dbReference>
<evidence type="ECO:0000256" key="2">
    <source>
        <dbReference type="ARBA" id="ARBA00022475"/>
    </source>
</evidence>
<evidence type="ECO:0000259" key="10">
    <source>
        <dbReference type="PROSITE" id="PS50893"/>
    </source>
</evidence>
<keyword evidence="4" id="KW-0547">Nucleotide-binding</keyword>
<dbReference type="InterPro" id="IPR003439">
    <property type="entry name" value="ABC_transporter-like_ATP-bd"/>
</dbReference>
<keyword evidence="8" id="KW-0472">Membrane</keyword>
<dbReference type="EC" id="7.6.2.9" evidence="9"/>
<dbReference type="PROSITE" id="PS50893">
    <property type="entry name" value="ABC_TRANSPORTER_2"/>
    <property type="match status" value="1"/>
</dbReference>
<organism evidence="11 12">
    <name type="scientific">Aeromicrobium terrae</name>
    <dbReference type="NCBI Taxonomy" id="2498846"/>
    <lineage>
        <taxon>Bacteria</taxon>
        <taxon>Bacillati</taxon>
        <taxon>Actinomycetota</taxon>
        <taxon>Actinomycetes</taxon>
        <taxon>Propionibacteriales</taxon>
        <taxon>Nocardioidaceae</taxon>
        <taxon>Aeromicrobium</taxon>
    </lineage>
</organism>
<feature type="domain" description="ABC transporter" evidence="10">
    <location>
        <begin position="4"/>
        <end position="235"/>
    </location>
</feature>
<evidence type="ECO:0000256" key="8">
    <source>
        <dbReference type="ARBA" id="ARBA00023136"/>
    </source>
</evidence>
<dbReference type="Pfam" id="PF08402">
    <property type="entry name" value="TOBE_2"/>
    <property type="match status" value="1"/>
</dbReference>
<name>A0A5C8NFK7_9ACTN</name>
<sequence>MSDVAIKGLSKAYGPQPVLRAVDLYVPDGSITSVLGASGCGKTTLLRIVAGFVRSDAGSVTIGGRLVEDPVTCVAPQHRGVGYVPQEGALFPHLDVAANILYGLPRRARTKSRLTEMLEIAELSPSLTGRYPHELSGGQQQRVALARALAPAPTVVLLDEPFSSLDARLRVSAGREVARVLRHAEATALIVTHDQGEALSLADQVAVMREGRFVQVASPSDVYDAPADPATAEFVGGGTVLDAEVRGGVAKTAAGELVVEPAVEGHARLVVRPEQVEIVAAGEETPATVSEVDYYGAQVVVHLELRDGTAIMARGPASRPPSVGDLVGVVVQGSVRGYGVDA</sequence>
<gene>
    <name evidence="11" type="ORF">FHP06_12410</name>
</gene>
<keyword evidence="1" id="KW-0813">Transport</keyword>
<keyword evidence="7" id="KW-0406">Ion transport</keyword>
<evidence type="ECO:0000256" key="1">
    <source>
        <dbReference type="ARBA" id="ARBA00022448"/>
    </source>
</evidence>
<dbReference type="GO" id="GO:0043190">
    <property type="term" value="C:ATP-binding cassette (ABC) transporter complex"/>
    <property type="evidence" value="ECO:0007669"/>
    <property type="project" value="InterPro"/>
</dbReference>
<reference evidence="11 12" key="1">
    <citation type="submission" date="2019-06" db="EMBL/GenBank/DDBJ databases">
        <title>Aeromicrobium sp. nov., isolated from a maize field.</title>
        <authorList>
            <person name="Lin S.-Y."/>
            <person name="Tsai C.-F."/>
            <person name="Young C.-C."/>
        </authorList>
    </citation>
    <scope>NUCLEOTIDE SEQUENCE [LARGE SCALE GENOMIC DNA]</scope>
    <source>
        <strain evidence="11 12">CC-CFT486</strain>
    </source>
</reference>